<evidence type="ECO:0000313" key="2">
    <source>
        <dbReference type="EMBL" id="KAE8422630.1"/>
    </source>
</evidence>
<proteinExistence type="predicted"/>
<accession>A0ABQ6X008</accession>
<name>A0ABQ6X008_9EURO</name>
<sequence length="539" mass="61477">MRLALFTLFAYSRKSKSILRIPFTIDIKLSYVWGDASMKAGILVNNVAFNITQNLSSALHSLRYITKPRVMLIDFICINQEDLKEKNTQLPLMGQIYRDANAVIAYVRTLTPQIEQAILLSRRFPRPLYTLAGMMWQMGKVKSYFSPHTWRQELLDILNAVEGCLQIRSSPYWSRMWTFQEYVLPGQDPICICGNETFKLPELMQLESNFDSLIAASLNRVYTLPIKDRSEARQNQVLLRHLDKSAQNSAPYGNRYVTLLTASAATPRDRVYALYRISPGMQELRPPDYNKPVDQVIMAAATYLFEVEIGTHLFESFHLHFSKSTHETRFDYWRQGRALDSSLLIGMPQGRESSFGIPFRLHLWARRVGVCDVAFRFSADREEIITQIMRVFEETASNWGNSLGQSNLPQRFFDACLAHTPKWKEFSINDVLEALIDIRQAIRDGNAPEDMTTPRAPLDYALMEELPFLAYRIVFSLSRSSTGGFGIGVETVEDGDVVVLPEGMTAAVALRRCHTIFGSRPTPLLVDLRGQGLEEFIVL</sequence>
<dbReference type="InterPro" id="IPR052895">
    <property type="entry name" value="HetReg/Transcr_Mod"/>
</dbReference>
<gene>
    <name evidence="2" type="ORF">BDV36DRAFT_310336</name>
</gene>
<feature type="domain" description="Heterokaryon incompatibility" evidence="1">
    <location>
        <begin position="29"/>
        <end position="181"/>
    </location>
</feature>
<reference evidence="2 3" key="1">
    <citation type="submission" date="2019-04" db="EMBL/GenBank/DDBJ databases">
        <authorList>
            <consortium name="DOE Joint Genome Institute"/>
            <person name="Mondo S."/>
            <person name="Kjaerbolling I."/>
            <person name="Vesth T."/>
            <person name="Frisvad J.C."/>
            <person name="Nybo J.L."/>
            <person name="Theobald S."/>
            <person name="Kildgaard S."/>
            <person name="Isbrandt T."/>
            <person name="Kuo A."/>
            <person name="Sato A."/>
            <person name="Lyhne E.K."/>
            <person name="Kogle M.E."/>
            <person name="Wiebenga A."/>
            <person name="Kun R.S."/>
            <person name="Lubbers R.J."/>
            <person name="Makela M.R."/>
            <person name="Barry K."/>
            <person name="Chovatia M."/>
            <person name="Clum A."/>
            <person name="Daum C."/>
            <person name="Haridas S."/>
            <person name="He G."/>
            <person name="LaButti K."/>
            <person name="Lipzen A."/>
            <person name="Riley R."/>
            <person name="Salamov A."/>
            <person name="Simmons B.A."/>
            <person name="Magnuson J.K."/>
            <person name="Henrissat B."/>
            <person name="Mortensen U.H."/>
            <person name="Larsen T.O."/>
            <person name="Devries R.P."/>
            <person name="Grigoriev I.V."/>
            <person name="Machida M."/>
            <person name="Baker S.E."/>
            <person name="Andersen M.R."/>
            <person name="Cantor M.N."/>
            <person name="Hua S.X."/>
        </authorList>
    </citation>
    <scope>NUCLEOTIDE SEQUENCE [LARGE SCALE GENOMIC DNA]</scope>
    <source>
        <strain evidence="2 3">CBS 117616</strain>
    </source>
</reference>
<keyword evidence="3" id="KW-1185">Reference proteome</keyword>
<evidence type="ECO:0000259" key="1">
    <source>
        <dbReference type="Pfam" id="PF06985"/>
    </source>
</evidence>
<dbReference type="EMBL" id="ML735693">
    <property type="protein sequence ID" value="KAE8422630.1"/>
    <property type="molecule type" value="Genomic_DNA"/>
</dbReference>
<organism evidence="2 3">
    <name type="scientific">Aspergillus pseudocaelatus</name>
    <dbReference type="NCBI Taxonomy" id="1825620"/>
    <lineage>
        <taxon>Eukaryota</taxon>
        <taxon>Fungi</taxon>
        <taxon>Dikarya</taxon>
        <taxon>Ascomycota</taxon>
        <taxon>Pezizomycotina</taxon>
        <taxon>Eurotiomycetes</taxon>
        <taxon>Eurotiomycetidae</taxon>
        <taxon>Eurotiales</taxon>
        <taxon>Aspergillaceae</taxon>
        <taxon>Aspergillus</taxon>
        <taxon>Aspergillus subgen. Circumdati</taxon>
    </lineage>
</organism>
<protein>
    <submittedName>
        <fullName evidence="2">Heterokaryon incompatibility protein-domain-containing protein</fullName>
    </submittedName>
</protein>
<dbReference type="Pfam" id="PF06985">
    <property type="entry name" value="HET"/>
    <property type="match status" value="1"/>
</dbReference>
<dbReference type="Proteomes" id="UP000325395">
    <property type="component" value="Unassembled WGS sequence"/>
</dbReference>
<dbReference type="PANTHER" id="PTHR24148:SF64">
    <property type="entry name" value="HETEROKARYON INCOMPATIBILITY DOMAIN-CONTAINING PROTEIN"/>
    <property type="match status" value="1"/>
</dbReference>
<evidence type="ECO:0000313" key="3">
    <source>
        <dbReference type="Proteomes" id="UP000325395"/>
    </source>
</evidence>
<dbReference type="PANTHER" id="PTHR24148">
    <property type="entry name" value="ANKYRIN REPEAT DOMAIN-CONTAINING PROTEIN 39 HOMOLOG-RELATED"/>
    <property type="match status" value="1"/>
</dbReference>
<dbReference type="InterPro" id="IPR010730">
    <property type="entry name" value="HET"/>
</dbReference>